<organism evidence="3 4">
    <name type="scientific">Fonsecaea erecta</name>
    <dbReference type="NCBI Taxonomy" id="1367422"/>
    <lineage>
        <taxon>Eukaryota</taxon>
        <taxon>Fungi</taxon>
        <taxon>Dikarya</taxon>
        <taxon>Ascomycota</taxon>
        <taxon>Pezizomycotina</taxon>
        <taxon>Eurotiomycetes</taxon>
        <taxon>Chaetothyriomycetidae</taxon>
        <taxon>Chaetothyriales</taxon>
        <taxon>Herpotrichiellaceae</taxon>
        <taxon>Fonsecaea</taxon>
    </lineage>
</organism>
<dbReference type="STRING" id="1367422.A0A178Z6W9"/>
<feature type="region of interest" description="Disordered" evidence="1">
    <location>
        <begin position="694"/>
        <end position="775"/>
    </location>
</feature>
<feature type="compositionally biased region" description="Low complexity" evidence="1">
    <location>
        <begin position="725"/>
        <end position="735"/>
    </location>
</feature>
<protein>
    <recommendedName>
        <fullName evidence="5">F-box domain-containing protein</fullName>
    </recommendedName>
</protein>
<feature type="region of interest" description="Disordered" evidence="1">
    <location>
        <begin position="662"/>
        <end position="682"/>
    </location>
</feature>
<feature type="compositionally biased region" description="Low complexity" evidence="1">
    <location>
        <begin position="617"/>
        <end position="631"/>
    </location>
</feature>
<reference evidence="3 4" key="1">
    <citation type="submission" date="2016-04" db="EMBL/GenBank/DDBJ databases">
        <title>Draft genome of Fonsecaea erecta CBS 125763.</title>
        <authorList>
            <person name="Weiss V.A."/>
            <person name="Vicente V.A."/>
            <person name="Raittz R.T."/>
            <person name="Moreno L.F."/>
            <person name="De Souza E.M."/>
            <person name="Pedrosa F.O."/>
            <person name="Steffens M.B."/>
            <person name="Faoro H."/>
            <person name="Tadra-Sfeir M.Z."/>
            <person name="Najafzadeh M.J."/>
            <person name="Felipe M.S."/>
            <person name="Teixeira M."/>
            <person name="Sun J."/>
            <person name="Xi L."/>
            <person name="Gomes R."/>
            <person name="De Azevedo C.M."/>
            <person name="Salgado C.G."/>
            <person name="Da Silva M.B."/>
            <person name="Nascimento M.F."/>
            <person name="Queiroz-Telles F."/>
            <person name="Attili D.S."/>
            <person name="Gorbushina A."/>
        </authorList>
    </citation>
    <scope>NUCLEOTIDE SEQUENCE [LARGE SCALE GENOMIC DNA]</scope>
    <source>
        <strain evidence="3 4">CBS 125763</strain>
    </source>
</reference>
<evidence type="ECO:0008006" key="5">
    <source>
        <dbReference type="Google" id="ProtNLM"/>
    </source>
</evidence>
<feature type="chain" id="PRO_5008098343" description="F-box domain-containing protein" evidence="2">
    <location>
        <begin position="22"/>
        <end position="795"/>
    </location>
</feature>
<feature type="region of interest" description="Disordered" evidence="1">
    <location>
        <begin position="613"/>
        <end position="633"/>
    </location>
</feature>
<dbReference type="EMBL" id="LVYI01000011">
    <property type="protein sequence ID" value="OAP55497.1"/>
    <property type="molecule type" value="Genomic_DNA"/>
</dbReference>
<feature type="compositionally biased region" description="Polar residues" evidence="1">
    <location>
        <begin position="753"/>
        <end position="763"/>
    </location>
</feature>
<accession>A0A178Z6W9</accession>
<keyword evidence="2" id="KW-0732">Signal</keyword>
<keyword evidence="4" id="KW-1185">Reference proteome</keyword>
<dbReference type="GeneID" id="30014638"/>
<proteinExistence type="predicted"/>
<sequence>MEPRLIIIIIIIIIIIKVTEQETIFSTSTSPFYASLNASLQHSLWAQLALSPAQPPGPRQTLARILDSQSALQQAAPYSACIIAYASSFSYNFGILCYISANSLRILNFNCRRATEKVFDSSILTDQIGMTTWGEGDGTVDVRTIRSLQVQSYAEGVVVLLCDLGPFGQYIFAVNIADKRSSIPWSGSGHPTRVRLCVPVRSTNKLFVRNSDRFLVVGSHSATNSHNHHEWLLCVYSLVTGESVTAHPLQLRNFYGSEIGSTACFTIHHNEFYAITSQTSYESEEVDWTSYYQVIQFRLDDPNPELTIKLIWRRQHLEGPINDAWNDLGFQIDHSTGELLVVEGRKEWLNGGSRSIRTYYTQPILRADFKNLKDGLRHPPDDSLSRTLDEHSNSRWEEPRVRVDRYVHAEFRADGGGGQQQQAANKEYIRARTKWNGYSFNAQAFIDLVTDEAVVEGEWRPRQRIKLRVASRQELSPLVGDDTTTTTTMTTGGGSIALVLRKRRLDREDQEMEDGERAFTPSSVSLWPPDDAPQGLHEILCPEGRAGDVTAVLGDEGIVYMAGPPREPGSTERALVFVCFDPTFGFQGMQRLDGYPAKPRSAEKKRKMECDELVDEAQQSAHSGSASQGQGIDVDLADPTKRLRLEAWAKPEWEDSISSAANRGDEQQEISVLPPGNKQAQALGLDVKPVPLAEMTKDRPPSLPSHPALPSTAAQQAQRRRPLVAASTSTSTSPRQPAPSAPASHPTPASKSIPSPDSTTQTGRKGKVSASPRATLQTWRENAMYMSIGKGYWLR</sequence>
<dbReference type="AlphaFoldDB" id="A0A178Z6W9"/>
<dbReference type="Proteomes" id="UP000078343">
    <property type="component" value="Unassembled WGS sequence"/>
</dbReference>
<comment type="caution">
    <text evidence="3">The sequence shown here is derived from an EMBL/GenBank/DDBJ whole genome shotgun (WGS) entry which is preliminary data.</text>
</comment>
<dbReference type="OrthoDB" id="5359231at2759"/>
<feature type="signal peptide" evidence="2">
    <location>
        <begin position="1"/>
        <end position="21"/>
    </location>
</feature>
<evidence type="ECO:0000256" key="1">
    <source>
        <dbReference type="SAM" id="MobiDB-lite"/>
    </source>
</evidence>
<name>A0A178Z6W9_9EURO</name>
<feature type="compositionally biased region" description="Low complexity" evidence="1">
    <location>
        <begin position="741"/>
        <end position="752"/>
    </location>
</feature>
<gene>
    <name evidence="3" type="ORF">AYL99_10470</name>
</gene>
<dbReference type="RefSeq" id="XP_018688864.1">
    <property type="nucleotide sequence ID" value="XM_018841976.1"/>
</dbReference>
<evidence type="ECO:0000313" key="4">
    <source>
        <dbReference type="Proteomes" id="UP000078343"/>
    </source>
</evidence>
<evidence type="ECO:0000313" key="3">
    <source>
        <dbReference type="EMBL" id="OAP55497.1"/>
    </source>
</evidence>
<feature type="compositionally biased region" description="Low complexity" evidence="1">
    <location>
        <begin position="705"/>
        <end position="714"/>
    </location>
</feature>
<evidence type="ECO:0000256" key="2">
    <source>
        <dbReference type="SAM" id="SignalP"/>
    </source>
</evidence>